<evidence type="ECO:0000313" key="2">
    <source>
        <dbReference type="Proteomes" id="UP000192796"/>
    </source>
</evidence>
<sequence length="348" mass="39649">MASTIQKTYLPFFRIPTALLTLICLNVNVNAQVSSRLPVPGYQDFNARIPDSNQAAIDFSPGTGQLVSGTRQRVWLIAGSHLAAWGASYIALNKAWYAGYPKSDFHFFNDNGEWNQMDKCGHTWTAYQMSRLSARLWKWSGLNERQSAWLGGAAGLAYQSIIEIQDGFSSEWGFSWGDMTANTVGAATFVAQQLGWHEQRLQFKLSYWPYDYNSPELVTRRDQLFGKSLPERMLKDYNSQTYWLSANVHAFFPGSNWPAWLNIAIGYNSNGMLGGYENKWTDKQGNTFSRYDIPRERHFLLSPDIDLTRIKTNNKFLRSVLYIANMVKIPAPAIALSKGKFKLYALYY</sequence>
<dbReference type="EMBL" id="LVYD01000050">
    <property type="protein sequence ID" value="OQP62486.1"/>
    <property type="molecule type" value="Genomic_DNA"/>
</dbReference>
<gene>
    <name evidence="1" type="ORF">A3860_27730</name>
</gene>
<organism evidence="1 2">
    <name type="scientific">Niastella vici</name>
    <dbReference type="NCBI Taxonomy" id="1703345"/>
    <lineage>
        <taxon>Bacteria</taxon>
        <taxon>Pseudomonadati</taxon>
        <taxon>Bacteroidota</taxon>
        <taxon>Chitinophagia</taxon>
        <taxon>Chitinophagales</taxon>
        <taxon>Chitinophagaceae</taxon>
        <taxon>Niastella</taxon>
    </lineage>
</organism>
<comment type="caution">
    <text evidence="1">The sequence shown here is derived from an EMBL/GenBank/DDBJ whole genome shotgun (WGS) entry which is preliminary data.</text>
</comment>
<dbReference type="Proteomes" id="UP000192796">
    <property type="component" value="Unassembled WGS sequence"/>
</dbReference>
<evidence type="ECO:0008006" key="3">
    <source>
        <dbReference type="Google" id="ProtNLM"/>
    </source>
</evidence>
<dbReference type="Pfam" id="PF10043">
    <property type="entry name" value="DUF2279"/>
    <property type="match status" value="1"/>
</dbReference>
<evidence type="ECO:0000313" key="1">
    <source>
        <dbReference type="EMBL" id="OQP62486.1"/>
    </source>
</evidence>
<name>A0A1V9FW71_9BACT</name>
<dbReference type="AlphaFoldDB" id="A0A1V9FW71"/>
<accession>A0A1V9FW71</accession>
<keyword evidence="2" id="KW-1185">Reference proteome</keyword>
<reference evidence="1 2" key="1">
    <citation type="submission" date="2016-03" db="EMBL/GenBank/DDBJ databases">
        <title>Niastella vici sp. nov., isolated from farmland soil.</title>
        <authorList>
            <person name="Chen L."/>
            <person name="Wang D."/>
            <person name="Yang S."/>
            <person name="Wang G."/>
        </authorList>
    </citation>
    <scope>NUCLEOTIDE SEQUENCE [LARGE SCALE GENOMIC DNA]</scope>
    <source>
        <strain evidence="1 2">DJ57</strain>
    </source>
</reference>
<dbReference type="STRING" id="1703345.A3860_27730"/>
<protein>
    <recommendedName>
        <fullName evidence="3">DUF2279 domain-containing protein</fullName>
    </recommendedName>
</protein>
<dbReference type="InterPro" id="IPR018736">
    <property type="entry name" value="DUF2279_periplasmic_lipo"/>
</dbReference>
<proteinExistence type="predicted"/>